<dbReference type="PRINTS" id="PR01857">
    <property type="entry name" value="ADAMTSFAMILY"/>
</dbReference>
<reference evidence="9" key="1">
    <citation type="submission" date="2022-11" db="UniProtKB">
        <authorList>
            <consortium name="EnsemblMetazoa"/>
        </authorList>
    </citation>
    <scope>IDENTIFICATION</scope>
</reference>
<dbReference type="PANTHER" id="PTHR13723:SF281">
    <property type="entry name" value="PAPILIN"/>
    <property type="match status" value="1"/>
</dbReference>
<keyword evidence="4" id="KW-0677">Repeat</keyword>
<dbReference type="PROSITE" id="PS50092">
    <property type="entry name" value="TSP1"/>
    <property type="match status" value="5"/>
</dbReference>
<evidence type="ECO:0000256" key="3">
    <source>
        <dbReference type="ARBA" id="ARBA00022729"/>
    </source>
</evidence>
<dbReference type="InterPro" id="IPR013273">
    <property type="entry name" value="ADAMTS/ADAMTS-like"/>
</dbReference>
<feature type="region of interest" description="Disordered" evidence="7">
    <location>
        <begin position="451"/>
        <end position="497"/>
    </location>
</feature>
<feature type="compositionally biased region" description="Basic and acidic residues" evidence="7">
    <location>
        <begin position="1"/>
        <end position="11"/>
    </location>
</feature>
<dbReference type="InterPro" id="IPR000884">
    <property type="entry name" value="TSP1_rpt"/>
</dbReference>
<dbReference type="OrthoDB" id="10062690at2759"/>
<feature type="domain" description="PLAC" evidence="8">
    <location>
        <begin position="1122"/>
        <end position="1158"/>
    </location>
</feature>
<dbReference type="GeneID" id="119720319"/>
<dbReference type="GO" id="GO:0031012">
    <property type="term" value="C:extracellular matrix"/>
    <property type="evidence" value="ECO:0007669"/>
    <property type="project" value="TreeGrafter"/>
</dbReference>
<keyword evidence="5 6" id="KW-1015">Disulfide bond</keyword>
<evidence type="ECO:0000256" key="7">
    <source>
        <dbReference type="SAM" id="MobiDB-lite"/>
    </source>
</evidence>
<evidence type="ECO:0000256" key="1">
    <source>
        <dbReference type="ARBA" id="ARBA00004613"/>
    </source>
</evidence>
<accession>A0A913Z238</accession>
<feature type="compositionally biased region" description="Polar residues" evidence="7">
    <location>
        <begin position="470"/>
        <end position="492"/>
    </location>
</feature>
<dbReference type="GO" id="GO:0004222">
    <property type="term" value="F:metalloendopeptidase activity"/>
    <property type="evidence" value="ECO:0007669"/>
    <property type="project" value="TreeGrafter"/>
</dbReference>
<dbReference type="Gene3D" id="2.20.100.10">
    <property type="entry name" value="Thrombospondin type-1 (TSP1) repeat"/>
    <property type="match status" value="4"/>
</dbReference>
<dbReference type="Pfam" id="PF05986">
    <property type="entry name" value="ADAMTS_spacer1"/>
    <property type="match status" value="1"/>
</dbReference>
<evidence type="ECO:0000256" key="4">
    <source>
        <dbReference type="ARBA" id="ARBA00022737"/>
    </source>
</evidence>
<dbReference type="GO" id="GO:0006508">
    <property type="term" value="P:proteolysis"/>
    <property type="evidence" value="ECO:0007669"/>
    <property type="project" value="TreeGrafter"/>
</dbReference>
<feature type="compositionally biased region" description="Polar residues" evidence="7">
    <location>
        <begin position="592"/>
        <end position="620"/>
    </location>
</feature>
<evidence type="ECO:0000256" key="6">
    <source>
        <dbReference type="PIRSR" id="PIRSR613273-3"/>
    </source>
</evidence>
<comment type="subcellular location">
    <subcellularLocation>
        <location evidence="1">Secreted</location>
    </subcellularLocation>
</comment>
<dbReference type="GO" id="GO:0030198">
    <property type="term" value="P:extracellular matrix organization"/>
    <property type="evidence" value="ECO:0007669"/>
    <property type="project" value="InterPro"/>
</dbReference>
<proteinExistence type="predicted"/>
<sequence length="1158" mass="126288">MSSAGFERKQEMSPAASGGAKEDAECAGCSRESTDREMTGSATLCRRSPAVGRGLPRLILQWIVLLSHMYSTEALSELRHQLTDTSVNTTSEGSGSQWTEYGSWTACSSSCGYGIQYQNRTCSNLRNGFIDARFCVGSDRRYRICKTDVAQPCQSYMGFRAQMCSEYTEFGVQWKPYLSPSVGPCQVSCYATDETRPVFRILDQWLPNGTPCASYSGCDWWNRAGRSQGICLQGQCSDVGCDGIVNSTKVLDACGVCGGDRAGCRVVSGKFSEIQQDVYTEVVEIPAGAFNIRVYEMEKTRNHLAIKDETGTPVLNSIFEISSPGRYEVAGTTAIYKRCGISRYSPGHYEEISIPGTTSAKIIILMVYTRKYSQANIAYRYSLSLPSPKTLSTSATLTTATTSEIPDVITDLGTTLRHDGEDSTGSPRVGTGNQDMHNVVAVKTLSYRDDEVQGTDEVQGSDEQLPSFPQEDSTVANSGRSATPTAQQNTSAEFKEPTIVGKTESYLEIQNVSQEFQQTVDRTVSGESHVNFLPWSQNSSLHQGKPSVLDNPVGVFSETQERVLWELDGDPEREEDILPVLETSGYLDDNQGETTLEPTSGYPSSNSRLPENSSQVISDTAESHFPLESEEQASSTVASTSPSSSPTSGQMRSFENDLFGDDDLLYITQQDSRTSEPPSVATSIPPTQTGRTVTAEEPEDSQDFPWKYVPGIPDSSELLFGEVPQIMELINPSMESQEPALQPSAAASTAAIVSRGDIPEEERTVKQRYLWARTGVAPCSATCTRGMSRTYAYCTLNGEQVPDNLCDPASKPEVVERECGGKTCETRWAVGSWSQCTVSCGTGAVYRTVHCWLMIAPGLDTSISNSYCSQSNVPESVRPCTLSPCGPQWQTSDWSECSVQCGEGAQTREVRCSVEGATCNPSIKPAATKRCLLQACPSQWTTSQWTQCQGPCTVQNRRVDCVNPRGIIVTDKNCAADSKPLSHRLCGEACPAQWVAQGYGPCLGECGSTTRQRRVVCAATSAVSGHMQVLVDSVCSASPKPSSEMSCELVSCQQQRRVTRRRRQTPQWLTTPWSVCSVTCGTGQRTREITCNRRRNQPRMECNESKKPIGTESCAMGECPAVNPTCSDSPAADCNLIRRANLCRYDSYKRSCCLSCSS</sequence>
<feature type="compositionally biased region" description="Polar residues" evidence="7">
    <location>
        <begin position="671"/>
        <end position="692"/>
    </location>
</feature>
<evidence type="ECO:0000256" key="2">
    <source>
        <dbReference type="ARBA" id="ARBA00022525"/>
    </source>
</evidence>
<dbReference type="Pfam" id="PF19030">
    <property type="entry name" value="TSP1_ADAMTS"/>
    <property type="match status" value="4"/>
</dbReference>
<dbReference type="GO" id="GO:0005576">
    <property type="term" value="C:extracellular region"/>
    <property type="evidence" value="ECO:0007669"/>
    <property type="project" value="UniProtKB-SubCell"/>
</dbReference>
<dbReference type="InterPro" id="IPR050439">
    <property type="entry name" value="ADAMTS_ADAMTS-like"/>
</dbReference>
<dbReference type="InterPro" id="IPR010909">
    <property type="entry name" value="PLAC"/>
</dbReference>
<organism evidence="9 10">
    <name type="scientific">Patiria miniata</name>
    <name type="common">Bat star</name>
    <name type="synonym">Asterina miniata</name>
    <dbReference type="NCBI Taxonomy" id="46514"/>
    <lineage>
        <taxon>Eukaryota</taxon>
        <taxon>Metazoa</taxon>
        <taxon>Echinodermata</taxon>
        <taxon>Eleutherozoa</taxon>
        <taxon>Asterozoa</taxon>
        <taxon>Asteroidea</taxon>
        <taxon>Valvatacea</taxon>
        <taxon>Valvatida</taxon>
        <taxon>Asterinidae</taxon>
        <taxon>Patiria</taxon>
    </lineage>
</organism>
<dbReference type="PANTHER" id="PTHR13723">
    <property type="entry name" value="ADAMTS A DISINTEGRIN AND METALLOPROTEASE WITH THROMBOSPONDIN MOTIFS PROTEASE"/>
    <property type="match status" value="1"/>
</dbReference>
<keyword evidence="2" id="KW-0964">Secreted</keyword>
<dbReference type="SUPFAM" id="SSF82895">
    <property type="entry name" value="TSP-1 type 1 repeat"/>
    <property type="match status" value="4"/>
</dbReference>
<protein>
    <recommendedName>
        <fullName evidence="8">PLAC domain-containing protein</fullName>
    </recommendedName>
</protein>
<feature type="compositionally biased region" description="Polar residues" evidence="7">
    <location>
        <begin position="423"/>
        <end position="436"/>
    </location>
</feature>
<dbReference type="InterPro" id="IPR036383">
    <property type="entry name" value="TSP1_rpt_sf"/>
</dbReference>
<dbReference type="OMA" id="KPCEPRW"/>
<keyword evidence="10" id="KW-1185">Reference proteome</keyword>
<feature type="disulfide bond" evidence="6">
    <location>
        <begin position="107"/>
        <end position="145"/>
    </location>
</feature>
<dbReference type="SMART" id="SM00209">
    <property type="entry name" value="TSP1"/>
    <property type="match status" value="6"/>
</dbReference>
<dbReference type="Gene3D" id="2.60.120.830">
    <property type="match status" value="1"/>
</dbReference>
<feature type="region of interest" description="Disordered" evidence="7">
    <location>
        <begin position="414"/>
        <end position="436"/>
    </location>
</feature>
<feature type="compositionally biased region" description="Low complexity" evidence="7">
    <location>
        <begin position="633"/>
        <end position="648"/>
    </location>
</feature>
<dbReference type="RefSeq" id="XP_038045888.1">
    <property type="nucleotide sequence ID" value="XM_038189960.1"/>
</dbReference>
<evidence type="ECO:0000256" key="5">
    <source>
        <dbReference type="ARBA" id="ARBA00023157"/>
    </source>
</evidence>
<evidence type="ECO:0000313" key="10">
    <source>
        <dbReference type="Proteomes" id="UP000887568"/>
    </source>
</evidence>
<feature type="region of interest" description="Disordered" evidence="7">
    <location>
        <begin position="582"/>
        <end position="656"/>
    </location>
</feature>
<feature type="region of interest" description="Disordered" evidence="7">
    <location>
        <begin position="671"/>
        <end position="705"/>
    </location>
</feature>
<dbReference type="Pfam" id="PF08686">
    <property type="entry name" value="PLAC"/>
    <property type="match status" value="1"/>
</dbReference>
<name>A0A913Z238_PATMI</name>
<keyword evidence="3" id="KW-0732">Signal</keyword>
<dbReference type="PROSITE" id="PS50900">
    <property type="entry name" value="PLAC"/>
    <property type="match status" value="1"/>
</dbReference>
<dbReference type="InterPro" id="IPR010294">
    <property type="entry name" value="ADAMTS_spacer1"/>
</dbReference>
<dbReference type="AlphaFoldDB" id="A0A913Z238"/>
<dbReference type="Proteomes" id="UP000887568">
    <property type="component" value="Unplaced"/>
</dbReference>
<dbReference type="Pfam" id="PF00090">
    <property type="entry name" value="TSP_1"/>
    <property type="match status" value="1"/>
</dbReference>
<feature type="disulfide bond" evidence="6">
    <location>
        <begin position="122"/>
        <end position="135"/>
    </location>
</feature>
<dbReference type="EnsemblMetazoa" id="XM_038189960.1">
    <property type="protein sequence ID" value="XP_038045888.1"/>
    <property type="gene ID" value="LOC119720319"/>
</dbReference>
<feature type="region of interest" description="Disordered" evidence="7">
    <location>
        <begin position="1"/>
        <end position="24"/>
    </location>
</feature>
<evidence type="ECO:0000313" key="9">
    <source>
        <dbReference type="EnsemblMetazoa" id="XP_038045888.1"/>
    </source>
</evidence>
<evidence type="ECO:0000259" key="8">
    <source>
        <dbReference type="PROSITE" id="PS50900"/>
    </source>
</evidence>